<keyword evidence="4" id="KW-1185">Reference proteome</keyword>
<dbReference type="AlphaFoldDB" id="G0A554"/>
<dbReference type="eggNOG" id="COG3209">
    <property type="taxonomic scope" value="Bacteria"/>
</dbReference>
<keyword evidence="1" id="KW-0677">Repeat</keyword>
<reference key="2">
    <citation type="submission" date="2011-05" db="EMBL/GenBank/DDBJ databases">
        <title>Complete genome sequence of the aerobic marine methanotroph Methylomonas methanica MC09.</title>
        <authorList>
            <person name="Boden R."/>
            <person name="Cunliffe M."/>
            <person name="Scanlan J."/>
            <person name="Moussard H."/>
            <person name="Kits K.D."/>
            <person name="Klotz M."/>
            <person name="Jetten M."/>
            <person name="Vuilleumier S."/>
            <person name="Han J."/>
            <person name="Peters L."/>
            <person name="Mikhailova N."/>
            <person name="Teshima H."/>
            <person name="Tapia R."/>
            <person name="Kyrpides N."/>
            <person name="Ivanova N."/>
            <person name="Pagani I."/>
            <person name="Cheng J.-F."/>
            <person name="Goodwin L."/>
            <person name="Han C."/>
            <person name="Hauser L."/>
            <person name="Land M."/>
            <person name="Lapidus A."/>
            <person name="Lucas S."/>
            <person name="Pitluck S."/>
            <person name="Woyke T."/>
            <person name="Stein L.Y."/>
            <person name="Murrell C."/>
        </authorList>
    </citation>
    <scope>NUCLEOTIDE SEQUENCE</scope>
    <source>
        <strain>MC09</strain>
    </source>
</reference>
<protein>
    <submittedName>
        <fullName evidence="3">YD repeat protein</fullName>
    </submittedName>
</protein>
<dbReference type="Proteomes" id="UP000008888">
    <property type="component" value="Chromosome"/>
</dbReference>
<evidence type="ECO:0000259" key="2">
    <source>
        <dbReference type="Pfam" id="PF25023"/>
    </source>
</evidence>
<organism evidence="3 4">
    <name type="scientific">Methylomonas methanica (strain DSM 25384 / MC09)</name>
    <dbReference type="NCBI Taxonomy" id="857087"/>
    <lineage>
        <taxon>Bacteria</taxon>
        <taxon>Pseudomonadati</taxon>
        <taxon>Pseudomonadota</taxon>
        <taxon>Gammaproteobacteria</taxon>
        <taxon>Methylococcales</taxon>
        <taxon>Methylococcaceae</taxon>
        <taxon>Methylomonas</taxon>
    </lineage>
</organism>
<accession>G0A554</accession>
<dbReference type="STRING" id="857087.Metme_1971"/>
<dbReference type="InterPro" id="IPR056823">
    <property type="entry name" value="TEN-like_YD-shell"/>
</dbReference>
<proteinExistence type="predicted"/>
<dbReference type="KEGG" id="mmt:Metme_1971"/>
<feature type="domain" description="Teneurin-like YD-shell" evidence="2">
    <location>
        <begin position="145"/>
        <end position="269"/>
    </location>
</feature>
<sequence length="339" mass="37220">MPPNITTRRVAETNPAYLQVSYHYDVQGCTNAASAGRARAVDGAGRLIDRILSNGAITHYGWDAASRLTQLKNTTITGELVNDTQYTRDRLGNILSQTDDVQGCTNVAGAGCAGPTTNALGQATGTTVFSYDPAYRLKTADYPGTAFDESFSYDNVGNRKTHTLNGSTKYYNYNAGNRLQDIRGGSPTGTIYESYQYDDNGSLTNVSGNRSMTLTWDANNRVKQINSTQYRYAPSGYRIQKAAGLTSRYYLEGEHLEAIYDGNGALRDQYLRGTVIDEVVNGYHRDANNLVRHVRGVFTFAGTRRADSNGRVCIHPDDGLCNAATLDDDLSRYRQTTRA</sequence>
<evidence type="ECO:0000313" key="3">
    <source>
        <dbReference type="EMBL" id="AEG00384.1"/>
    </source>
</evidence>
<evidence type="ECO:0000256" key="1">
    <source>
        <dbReference type="ARBA" id="ARBA00022737"/>
    </source>
</evidence>
<name>G0A554_METMM</name>
<dbReference type="InterPro" id="IPR050708">
    <property type="entry name" value="T6SS_VgrG/RHS"/>
</dbReference>
<dbReference type="HOGENOM" id="CLU_070550_0_0_6"/>
<dbReference type="PANTHER" id="PTHR32305">
    <property type="match status" value="1"/>
</dbReference>
<dbReference type="PANTHER" id="PTHR32305:SF15">
    <property type="entry name" value="PROTEIN RHSA-RELATED"/>
    <property type="match status" value="1"/>
</dbReference>
<dbReference type="Pfam" id="PF25023">
    <property type="entry name" value="TEN_YD-shell"/>
    <property type="match status" value="1"/>
</dbReference>
<evidence type="ECO:0000313" key="4">
    <source>
        <dbReference type="Proteomes" id="UP000008888"/>
    </source>
</evidence>
<reference evidence="4" key="3">
    <citation type="submission" date="2011-05" db="EMBL/GenBank/DDBJ databases">
        <title>Complete sequence of Methylomonas methanica MC09.</title>
        <authorList>
            <consortium name="US DOE Joint Genome Institute"/>
            <person name="Lucas S."/>
            <person name="Han J."/>
            <person name="Lapidus A."/>
            <person name="Cheng J.-F."/>
            <person name="Goodwin L."/>
            <person name="Pitluck S."/>
            <person name="Peters L."/>
            <person name="Mikhailova N."/>
            <person name="Teshima H."/>
            <person name="Han C."/>
            <person name="Tapia R."/>
            <person name="Land M."/>
            <person name="Hauser L."/>
            <person name="Kyrpides N."/>
            <person name="Ivanova N."/>
            <person name="Pagani I."/>
            <person name="Stein L."/>
            <person name="Woyke T."/>
        </authorList>
    </citation>
    <scope>NUCLEOTIDE SEQUENCE [LARGE SCALE GENOMIC DNA]</scope>
    <source>
        <strain evidence="4">MC09</strain>
    </source>
</reference>
<gene>
    <name evidence="3" type="ordered locus">Metme_1971</name>
</gene>
<dbReference type="Pfam" id="PF05593">
    <property type="entry name" value="RHS_repeat"/>
    <property type="match status" value="1"/>
</dbReference>
<dbReference type="EMBL" id="CP002738">
    <property type="protein sequence ID" value="AEG00384.1"/>
    <property type="molecule type" value="Genomic_DNA"/>
</dbReference>
<dbReference type="Gene3D" id="2.180.10.10">
    <property type="entry name" value="RHS repeat-associated core"/>
    <property type="match status" value="1"/>
</dbReference>
<dbReference type="InterPro" id="IPR031325">
    <property type="entry name" value="RHS_repeat"/>
</dbReference>
<dbReference type="RefSeq" id="WP_013818631.1">
    <property type="nucleotide sequence ID" value="NC_015572.1"/>
</dbReference>
<reference evidence="3 4" key="1">
    <citation type="journal article" date="2011" name="J. Bacteriol.">
        <title>Complete Genome Sequence of the Aerobic Marine Methanotroph Methylomonas methanica MC09.</title>
        <authorList>
            <person name="Boden R."/>
            <person name="Cunliffe M."/>
            <person name="Scanlan J."/>
            <person name="Moussard H."/>
            <person name="Kits K.D."/>
            <person name="Klotz M.G."/>
            <person name="Jetten M.S."/>
            <person name="Vuilleumier S."/>
            <person name="Han J."/>
            <person name="Peters L."/>
            <person name="Mikhailova N."/>
            <person name="Teshima H."/>
            <person name="Tapia R."/>
            <person name="Kyrpides N."/>
            <person name="Ivanova N."/>
            <person name="Pagani I."/>
            <person name="Cheng J.F."/>
            <person name="Goodwin L."/>
            <person name="Han C."/>
            <person name="Hauser L."/>
            <person name="Land M.L."/>
            <person name="Lapidus A."/>
            <person name="Lucas S."/>
            <person name="Pitluck S."/>
            <person name="Woyke T."/>
            <person name="Stein L."/>
            <person name="Murrell J.C."/>
        </authorList>
    </citation>
    <scope>NUCLEOTIDE SEQUENCE [LARGE SCALE GENOMIC DNA]</scope>
    <source>
        <strain evidence="3 4">MC09</strain>
    </source>
</reference>